<comment type="caution">
    <text evidence="7">The sequence shown here is derived from an EMBL/GenBank/DDBJ whole genome shotgun (WGS) entry which is preliminary data.</text>
</comment>
<dbReference type="eggNOG" id="ENOG502SS81">
    <property type="taxonomic scope" value="Eukaryota"/>
</dbReference>
<feature type="transmembrane region" description="Helical" evidence="6">
    <location>
        <begin position="233"/>
        <end position="256"/>
    </location>
</feature>
<protein>
    <recommendedName>
        <fullName evidence="9">Peroxisomal biogenesis factor 11</fullName>
    </recommendedName>
</protein>
<name>V5FYB9_BYSSN</name>
<evidence type="ECO:0000313" key="8">
    <source>
        <dbReference type="Proteomes" id="UP000018001"/>
    </source>
</evidence>
<dbReference type="InterPro" id="IPR008733">
    <property type="entry name" value="PEX11"/>
</dbReference>
<dbReference type="EMBL" id="BAUL01000101">
    <property type="protein sequence ID" value="GAD94741.1"/>
    <property type="molecule type" value="Genomic_DNA"/>
</dbReference>
<evidence type="ECO:0000256" key="6">
    <source>
        <dbReference type="SAM" id="Phobius"/>
    </source>
</evidence>
<comment type="subcellular location">
    <subcellularLocation>
        <location evidence="4">Peroxisome membrane</location>
    </subcellularLocation>
</comment>
<keyword evidence="6" id="KW-1133">Transmembrane helix</keyword>
<feature type="compositionally biased region" description="Polar residues" evidence="5">
    <location>
        <begin position="1"/>
        <end position="12"/>
    </location>
</feature>
<keyword evidence="6" id="KW-0812">Transmembrane</keyword>
<reference evidence="8" key="1">
    <citation type="journal article" date="2014" name="Genome Announc.">
        <title>Draft genome sequence of the formaldehyde-resistant fungus Byssochlamys spectabilis No. 5 (anamorph Paecilomyces variotii No. 5) (NBRC109023).</title>
        <authorList>
            <person name="Oka T."/>
            <person name="Ekino K."/>
            <person name="Fukuda K."/>
            <person name="Nomura Y."/>
        </authorList>
    </citation>
    <scope>NUCLEOTIDE SEQUENCE [LARGE SCALE GENOMIC DNA]</scope>
    <source>
        <strain evidence="8">No. 5 / NBRC 109023</strain>
    </source>
</reference>
<evidence type="ECO:0000256" key="5">
    <source>
        <dbReference type="SAM" id="MobiDB-lite"/>
    </source>
</evidence>
<dbReference type="OrthoDB" id="3636394at2759"/>
<keyword evidence="1" id="KW-0962">Peroxisome biogenesis</keyword>
<evidence type="ECO:0000313" key="7">
    <source>
        <dbReference type="EMBL" id="GAD94741.1"/>
    </source>
</evidence>
<feature type="compositionally biased region" description="Basic residues" evidence="5">
    <location>
        <begin position="13"/>
        <end position="24"/>
    </location>
</feature>
<feature type="region of interest" description="Disordered" evidence="5">
    <location>
        <begin position="1"/>
        <end position="35"/>
    </location>
</feature>
<accession>V5FYB9</accession>
<dbReference type="PANTHER" id="PTHR12652:SF23">
    <property type="entry name" value="MICROBODY (PEROXISOME) PROLIFERATION PROTEIN PEROXIN 11B (EUROFUNG)"/>
    <property type="match status" value="1"/>
</dbReference>
<dbReference type="Proteomes" id="UP000018001">
    <property type="component" value="Unassembled WGS sequence"/>
</dbReference>
<evidence type="ECO:0008006" key="9">
    <source>
        <dbReference type="Google" id="ProtNLM"/>
    </source>
</evidence>
<dbReference type="Pfam" id="PF05648">
    <property type="entry name" value="PEX11"/>
    <property type="match status" value="2"/>
</dbReference>
<feature type="compositionally biased region" description="Polar residues" evidence="5">
    <location>
        <begin position="25"/>
        <end position="35"/>
    </location>
</feature>
<evidence type="ECO:0000256" key="3">
    <source>
        <dbReference type="ARBA" id="ARBA00023140"/>
    </source>
</evidence>
<gene>
    <name evidence="7" type="ORF">PVAR5_3370</name>
</gene>
<dbReference type="AlphaFoldDB" id="V5FYB9"/>
<sequence length="265" mass="29515">MAVSTDTVSKGSKQGRRHGQKKKTTSPSQLVPPSSTGIVKQFTNFTNHGVGLEKTLRLVQALTQAGAEVLIDTDERLAKRFAIARGQIALSRRYFRFFKFLDCFERVSTLFYPRQSEANEGDSVRTALELVKWTCFGIYLAMEDLTINGPDVHRHLLTEIHRQLDAMGVYSTSWSSWMLVEAHKFWFCALSLSLLGSLWMLLVADPKTSASKSSSWVKRIIIDGCDLLIPGSMVGWISVSPLVVAMNMVVSTVLAAQDIWVQAQA</sequence>
<dbReference type="InParanoid" id="V5FYB9"/>
<dbReference type="GO" id="GO:0005778">
    <property type="term" value="C:peroxisomal membrane"/>
    <property type="evidence" value="ECO:0007669"/>
    <property type="project" value="UniProtKB-SubCell"/>
</dbReference>
<keyword evidence="2 6" id="KW-0472">Membrane</keyword>
<dbReference type="PANTHER" id="PTHR12652">
    <property type="entry name" value="PEROXISOMAL BIOGENESIS FACTOR 11"/>
    <property type="match status" value="1"/>
</dbReference>
<dbReference type="GO" id="GO:0016559">
    <property type="term" value="P:peroxisome fission"/>
    <property type="evidence" value="ECO:0007669"/>
    <property type="project" value="InterPro"/>
</dbReference>
<evidence type="ECO:0000256" key="4">
    <source>
        <dbReference type="ARBA" id="ARBA00046271"/>
    </source>
</evidence>
<evidence type="ECO:0000256" key="2">
    <source>
        <dbReference type="ARBA" id="ARBA00023136"/>
    </source>
</evidence>
<evidence type="ECO:0000256" key="1">
    <source>
        <dbReference type="ARBA" id="ARBA00022593"/>
    </source>
</evidence>
<keyword evidence="3" id="KW-0576">Peroxisome</keyword>
<keyword evidence="8" id="KW-1185">Reference proteome</keyword>
<dbReference type="HOGENOM" id="CLU_049216_1_1_1"/>
<organism evidence="7 8">
    <name type="scientific">Byssochlamys spectabilis (strain No. 5 / NBRC 109023)</name>
    <name type="common">Paecilomyces variotii</name>
    <dbReference type="NCBI Taxonomy" id="1356009"/>
    <lineage>
        <taxon>Eukaryota</taxon>
        <taxon>Fungi</taxon>
        <taxon>Dikarya</taxon>
        <taxon>Ascomycota</taxon>
        <taxon>Pezizomycotina</taxon>
        <taxon>Eurotiomycetes</taxon>
        <taxon>Eurotiomycetidae</taxon>
        <taxon>Eurotiales</taxon>
        <taxon>Thermoascaceae</taxon>
        <taxon>Paecilomyces</taxon>
    </lineage>
</organism>
<proteinExistence type="predicted"/>
<feature type="transmembrane region" description="Helical" evidence="6">
    <location>
        <begin position="185"/>
        <end position="204"/>
    </location>
</feature>